<comment type="caution">
    <text evidence="2">The sequence shown here is derived from an EMBL/GenBank/DDBJ whole genome shotgun (WGS) entry which is preliminary data.</text>
</comment>
<dbReference type="InterPro" id="IPR050643">
    <property type="entry name" value="Periplasmic_pilus_chap"/>
</dbReference>
<dbReference type="Gene3D" id="2.60.40.10">
    <property type="entry name" value="Immunoglobulins"/>
    <property type="match status" value="1"/>
</dbReference>
<dbReference type="EMBL" id="BRXS01000005">
    <property type="protein sequence ID" value="GLC27060.1"/>
    <property type="molecule type" value="Genomic_DNA"/>
</dbReference>
<dbReference type="PANTHER" id="PTHR30251:SF4">
    <property type="entry name" value="SLR1668 PROTEIN"/>
    <property type="match status" value="1"/>
</dbReference>
<keyword evidence="1" id="KW-0732">Signal</keyword>
<feature type="chain" id="PRO_5041441976" description="Pili assembly chaperone N-terminal domain-containing protein" evidence="1">
    <location>
        <begin position="29"/>
        <end position="273"/>
    </location>
</feature>
<keyword evidence="3" id="KW-1185">Reference proteome</keyword>
<organism evidence="2 3">
    <name type="scientific">Roseisolibacter agri</name>
    <dbReference type="NCBI Taxonomy" id="2014610"/>
    <lineage>
        <taxon>Bacteria</taxon>
        <taxon>Pseudomonadati</taxon>
        <taxon>Gemmatimonadota</taxon>
        <taxon>Gemmatimonadia</taxon>
        <taxon>Gemmatimonadales</taxon>
        <taxon>Gemmatimonadaceae</taxon>
        <taxon>Roseisolibacter</taxon>
    </lineage>
</organism>
<feature type="signal peptide" evidence="1">
    <location>
        <begin position="1"/>
        <end position="28"/>
    </location>
</feature>
<evidence type="ECO:0000313" key="2">
    <source>
        <dbReference type="EMBL" id="GLC27060.1"/>
    </source>
</evidence>
<protein>
    <recommendedName>
        <fullName evidence="4">Pili assembly chaperone N-terminal domain-containing protein</fullName>
    </recommendedName>
</protein>
<name>A0AA37QID4_9BACT</name>
<dbReference type="RefSeq" id="WP_284351506.1">
    <property type="nucleotide sequence ID" value="NZ_BRXS01000005.1"/>
</dbReference>
<evidence type="ECO:0000256" key="1">
    <source>
        <dbReference type="SAM" id="SignalP"/>
    </source>
</evidence>
<evidence type="ECO:0000313" key="3">
    <source>
        <dbReference type="Proteomes" id="UP001161325"/>
    </source>
</evidence>
<evidence type="ECO:0008006" key="4">
    <source>
        <dbReference type="Google" id="ProtNLM"/>
    </source>
</evidence>
<reference evidence="2" key="1">
    <citation type="submission" date="2022-08" db="EMBL/GenBank/DDBJ databases">
        <title>Draft genome sequencing of Roseisolibacter agri AW1220.</title>
        <authorList>
            <person name="Tobiishi Y."/>
            <person name="Tonouchi A."/>
        </authorList>
    </citation>
    <scope>NUCLEOTIDE SEQUENCE</scope>
    <source>
        <strain evidence="2">AW1220</strain>
    </source>
</reference>
<dbReference type="PANTHER" id="PTHR30251">
    <property type="entry name" value="PILUS ASSEMBLY CHAPERONE"/>
    <property type="match status" value="1"/>
</dbReference>
<accession>A0AA37QID4</accession>
<dbReference type="SUPFAM" id="SSF49354">
    <property type="entry name" value="PapD-like"/>
    <property type="match status" value="1"/>
</dbReference>
<sequence length="273" mass="28917">MTPLPFPSARRLLALAGLALGASRPAAAQLGVDRSEILMRPAIAAERVGVITVRNVSDRPVQAVVKTEDWDRADDGANRWLPVGSVKGSCGSALTVFPLSVNLDAGASQSIRLVAHDSLATLPRECWSAVVLETVQPPGKNGVSYVIRTAVKVYVEPAGLRAAGEVTAMHVRAGAADADSLEVWFRNSGERHYVARGTVEFRRADNSVAATVELPDYYVLPGARQRALVAMPKLPAGDYLVLSMVDYGGDEIAAMQLEHTVPTPSAPTKAAGK</sequence>
<dbReference type="InterPro" id="IPR013783">
    <property type="entry name" value="Ig-like_fold"/>
</dbReference>
<proteinExistence type="predicted"/>
<dbReference type="Proteomes" id="UP001161325">
    <property type="component" value="Unassembled WGS sequence"/>
</dbReference>
<dbReference type="AlphaFoldDB" id="A0AA37QID4"/>
<dbReference type="InterPro" id="IPR008962">
    <property type="entry name" value="PapD-like_sf"/>
</dbReference>
<gene>
    <name evidence="2" type="ORF">rosag_35730</name>
</gene>